<keyword evidence="16" id="KW-1185">Reference proteome</keyword>
<name>A0A429XT49_9RICK</name>
<dbReference type="RefSeq" id="WP_126044366.1">
    <property type="nucleotide sequence ID" value="NZ_RXFM01000011.1"/>
</dbReference>
<keyword evidence="7 10" id="KW-0573">Peptidoglycan synthesis</keyword>
<comment type="pathway">
    <text evidence="10 11">Cell wall biogenesis; peptidoglycan biosynthesis.</text>
</comment>
<protein>
    <recommendedName>
        <fullName evidence="10 11">UDP-N-acetylmuramoyl-tripeptide--D-alanyl-D-alanine ligase</fullName>
        <ecNumber evidence="10 11">6.3.2.10</ecNumber>
    </recommendedName>
    <alternativeName>
        <fullName evidence="10">D-alanyl-D-alanine-adding enzyme</fullName>
    </alternativeName>
</protein>
<evidence type="ECO:0000313" key="15">
    <source>
        <dbReference type="EMBL" id="RST70853.1"/>
    </source>
</evidence>
<dbReference type="Proteomes" id="UP000279470">
    <property type="component" value="Unassembled WGS sequence"/>
</dbReference>
<dbReference type="InterPro" id="IPR000713">
    <property type="entry name" value="Mur_ligase_N"/>
</dbReference>
<evidence type="ECO:0000256" key="8">
    <source>
        <dbReference type="ARBA" id="ARBA00023306"/>
    </source>
</evidence>
<evidence type="ECO:0000256" key="5">
    <source>
        <dbReference type="ARBA" id="ARBA00022840"/>
    </source>
</evidence>
<dbReference type="InterPro" id="IPR004101">
    <property type="entry name" value="Mur_ligase_C"/>
</dbReference>
<evidence type="ECO:0000259" key="14">
    <source>
        <dbReference type="Pfam" id="PF08245"/>
    </source>
</evidence>
<dbReference type="InterPro" id="IPR036615">
    <property type="entry name" value="Mur_ligase_C_dom_sf"/>
</dbReference>
<comment type="caution">
    <text evidence="15">The sequence shown here is derived from an EMBL/GenBank/DDBJ whole genome shotgun (WGS) entry which is preliminary data.</text>
</comment>
<dbReference type="InterPro" id="IPR035911">
    <property type="entry name" value="MurE/MurF_N"/>
</dbReference>
<keyword evidence="1 10" id="KW-0963">Cytoplasm</keyword>
<dbReference type="EMBL" id="RXFM01000011">
    <property type="protein sequence ID" value="RST70853.1"/>
    <property type="molecule type" value="Genomic_DNA"/>
</dbReference>
<accession>A0A429XT49</accession>
<evidence type="ECO:0000256" key="2">
    <source>
        <dbReference type="ARBA" id="ARBA00022598"/>
    </source>
</evidence>
<dbReference type="GO" id="GO:0008360">
    <property type="term" value="P:regulation of cell shape"/>
    <property type="evidence" value="ECO:0007669"/>
    <property type="project" value="UniProtKB-KW"/>
</dbReference>
<organism evidence="15 16">
    <name type="scientific">Candidatus Aquarickettsia rohweri</name>
    <dbReference type="NCBI Taxonomy" id="2602574"/>
    <lineage>
        <taxon>Bacteria</taxon>
        <taxon>Pseudomonadati</taxon>
        <taxon>Pseudomonadota</taxon>
        <taxon>Alphaproteobacteria</taxon>
        <taxon>Rickettsiales</taxon>
        <taxon>Candidatus Midichloriaceae</taxon>
        <taxon>Candidatus Aquarickettsia</taxon>
    </lineage>
</organism>
<feature type="domain" description="Mur ligase C-terminal" evidence="13">
    <location>
        <begin position="323"/>
        <end position="442"/>
    </location>
</feature>
<keyword evidence="2 10" id="KW-0436">Ligase</keyword>
<dbReference type="GO" id="GO:0009252">
    <property type="term" value="P:peptidoglycan biosynthetic process"/>
    <property type="evidence" value="ECO:0007669"/>
    <property type="project" value="UniProtKB-UniRule"/>
</dbReference>
<dbReference type="InterPro" id="IPR036565">
    <property type="entry name" value="Mur-like_cat_sf"/>
</dbReference>
<dbReference type="Pfam" id="PF02875">
    <property type="entry name" value="Mur_ligase_C"/>
    <property type="match status" value="1"/>
</dbReference>
<dbReference type="PANTHER" id="PTHR43024">
    <property type="entry name" value="UDP-N-ACETYLMURAMOYL-TRIPEPTIDE--D-ALANYL-D-ALANINE LIGASE"/>
    <property type="match status" value="1"/>
</dbReference>
<dbReference type="EC" id="6.3.2.10" evidence="10 11"/>
<keyword evidence="4 10" id="KW-0547">Nucleotide-binding</keyword>
<reference evidence="16" key="1">
    <citation type="submission" date="2018-11" db="EMBL/GenBank/DDBJ databases">
        <title>Phylogenetic, genomic, and biogeographic characterization of a novel and ubiquitous marine invertebrate-associated Rickettsiales parasite, Candidatus Marinoinvertebrata rohwerii, gen. nov., sp. nov.</title>
        <authorList>
            <person name="Klinges J.G."/>
            <person name="Rosales S.M."/>
            <person name="Mcminds R."/>
            <person name="Shaver E.C."/>
            <person name="Shantz A."/>
            <person name="Peters E.C."/>
            <person name="Burkepile D.E."/>
            <person name="Silliman B.R."/>
            <person name="Vega Thurber R.L."/>
        </authorList>
    </citation>
    <scope>NUCLEOTIDE SEQUENCE [LARGE SCALE GENOMIC DNA]</scope>
    <source>
        <strain evidence="16">a_cerv_44</strain>
    </source>
</reference>
<keyword evidence="9 10" id="KW-0961">Cell wall biogenesis/degradation</keyword>
<comment type="function">
    <text evidence="10 11">Involved in cell wall formation. Catalyzes the final step in the synthesis of UDP-N-acetylmuramoyl-pentapeptide, the precursor of murein.</text>
</comment>
<proteinExistence type="inferred from homology"/>
<dbReference type="UniPathway" id="UPA00219"/>
<keyword evidence="8 10" id="KW-0131">Cell cycle</keyword>
<dbReference type="InterPro" id="IPR051046">
    <property type="entry name" value="MurCDEF_CellWall_CoF430Synth"/>
</dbReference>
<dbReference type="OrthoDB" id="9800958at2"/>
<comment type="catalytic activity">
    <reaction evidence="10 11">
        <text>D-alanyl-D-alanine + UDP-N-acetyl-alpha-D-muramoyl-L-alanyl-gamma-D-glutamyl-meso-2,6-diaminopimelate + ATP = UDP-N-acetyl-alpha-D-muramoyl-L-alanyl-gamma-D-glutamyl-meso-2,6-diaminopimeloyl-D-alanyl-D-alanine + ADP + phosphate + H(+)</text>
        <dbReference type="Rhea" id="RHEA:28374"/>
        <dbReference type="ChEBI" id="CHEBI:15378"/>
        <dbReference type="ChEBI" id="CHEBI:30616"/>
        <dbReference type="ChEBI" id="CHEBI:43474"/>
        <dbReference type="ChEBI" id="CHEBI:57822"/>
        <dbReference type="ChEBI" id="CHEBI:61386"/>
        <dbReference type="ChEBI" id="CHEBI:83905"/>
        <dbReference type="ChEBI" id="CHEBI:456216"/>
        <dbReference type="EC" id="6.3.2.10"/>
    </reaction>
</comment>
<evidence type="ECO:0000256" key="10">
    <source>
        <dbReference type="HAMAP-Rule" id="MF_02019"/>
    </source>
</evidence>
<dbReference type="Gene3D" id="3.40.1190.10">
    <property type="entry name" value="Mur-like, catalytic domain"/>
    <property type="match status" value="1"/>
</dbReference>
<feature type="binding site" evidence="10">
    <location>
        <begin position="113"/>
        <end position="119"/>
    </location>
    <ligand>
        <name>ATP</name>
        <dbReference type="ChEBI" id="CHEBI:30616"/>
    </ligand>
</feature>
<dbReference type="HAMAP" id="MF_02019">
    <property type="entry name" value="MurF"/>
    <property type="match status" value="1"/>
</dbReference>
<keyword evidence="5 10" id="KW-0067">ATP-binding</keyword>
<dbReference type="GO" id="GO:0005737">
    <property type="term" value="C:cytoplasm"/>
    <property type="evidence" value="ECO:0007669"/>
    <property type="project" value="UniProtKB-SubCell"/>
</dbReference>
<dbReference type="Gene3D" id="3.90.190.20">
    <property type="entry name" value="Mur ligase, C-terminal domain"/>
    <property type="match status" value="1"/>
</dbReference>
<evidence type="ECO:0000256" key="1">
    <source>
        <dbReference type="ARBA" id="ARBA00022490"/>
    </source>
</evidence>
<dbReference type="PANTHER" id="PTHR43024:SF1">
    <property type="entry name" value="UDP-N-ACETYLMURAMOYL-TRIPEPTIDE--D-ALANYL-D-ALANINE LIGASE"/>
    <property type="match status" value="1"/>
</dbReference>
<feature type="domain" description="Mur ligase N-terminal catalytic" evidence="12">
    <location>
        <begin position="26"/>
        <end position="99"/>
    </location>
</feature>
<evidence type="ECO:0000256" key="7">
    <source>
        <dbReference type="ARBA" id="ARBA00022984"/>
    </source>
</evidence>
<evidence type="ECO:0000256" key="6">
    <source>
        <dbReference type="ARBA" id="ARBA00022960"/>
    </source>
</evidence>
<dbReference type="Pfam" id="PF01225">
    <property type="entry name" value="Mur_ligase"/>
    <property type="match status" value="1"/>
</dbReference>
<dbReference type="SUPFAM" id="SSF53244">
    <property type="entry name" value="MurD-like peptide ligases, peptide-binding domain"/>
    <property type="match status" value="1"/>
</dbReference>
<dbReference type="Gene3D" id="3.40.1390.10">
    <property type="entry name" value="MurE/MurF, N-terminal domain"/>
    <property type="match status" value="1"/>
</dbReference>
<evidence type="ECO:0000259" key="13">
    <source>
        <dbReference type="Pfam" id="PF02875"/>
    </source>
</evidence>
<evidence type="ECO:0000313" key="16">
    <source>
        <dbReference type="Proteomes" id="UP000279470"/>
    </source>
</evidence>
<dbReference type="InterPro" id="IPR013221">
    <property type="entry name" value="Mur_ligase_cen"/>
</dbReference>
<dbReference type="SUPFAM" id="SSF53623">
    <property type="entry name" value="MurD-like peptide ligases, catalytic domain"/>
    <property type="match status" value="1"/>
</dbReference>
<evidence type="ECO:0000259" key="12">
    <source>
        <dbReference type="Pfam" id="PF01225"/>
    </source>
</evidence>
<comment type="subcellular location">
    <subcellularLocation>
        <location evidence="10 11">Cytoplasm</location>
    </subcellularLocation>
</comment>
<comment type="similarity">
    <text evidence="10">Belongs to the MurCDEF family. MurF subfamily.</text>
</comment>
<dbReference type="GO" id="GO:0047480">
    <property type="term" value="F:UDP-N-acetylmuramoyl-tripeptide-D-alanyl-D-alanine ligase activity"/>
    <property type="evidence" value="ECO:0007669"/>
    <property type="project" value="UniProtKB-UniRule"/>
</dbReference>
<keyword evidence="6 10" id="KW-0133">Cell shape</keyword>
<evidence type="ECO:0000256" key="3">
    <source>
        <dbReference type="ARBA" id="ARBA00022618"/>
    </source>
</evidence>
<sequence length="460" mass="51672">MKQVLWSKKELEDALNYKDVNYFSDVTGASIDTRTIKKGDMFFALSGENFNGNEFIDIALQKGASLCFTDDIEKVRLDNRKKVIKVNKVAKALNTLAEYRRQSINGKLIGITGSVGKTSTKEMLKLVLSNCGKTFASTKNFNNHYGVPLSLINCPKDVDFCVLELGMSNKGEILNLTKIAKPNISIITNIHPVHLEFFASTEDIAYAKSEIFENMQQPGFAILNEGSLHFNIQLKQAKKFGLEIFTFGKDDKSICYINDIIYDQNVKRVKIKCFNQDYEQNFDKNAGDHLIYNSLAIFICANVLNVDLTKVQNALINFKPQSGRGELIELQGHIKLIDESYNSSPEALSSAVKNALSLKKTNGRILAILGDMKELGAKEVEFHKNINIDGIDKVFCVGKLMKNLYDNSAEEVKGAYEENSEEMSKIINDYIKENDIILVKGSLSMQMKSIVDSIKNKWTK</sequence>
<dbReference type="SUPFAM" id="SSF63418">
    <property type="entry name" value="MurE/MurF N-terminal domain"/>
    <property type="match status" value="1"/>
</dbReference>
<dbReference type="GO" id="GO:0005524">
    <property type="term" value="F:ATP binding"/>
    <property type="evidence" value="ECO:0007669"/>
    <property type="project" value="UniProtKB-UniRule"/>
</dbReference>
<dbReference type="AlphaFoldDB" id="A0A429XT49"/>
<keyword evidence="3 10" id="KW-0132">Cell division</keyword>
<dbReference type="Pfam" id="PF08245">
    <property type="entry name" value="Mur_ligase_M"/>
    <property type="match status" value="1"/>
</dbReference>
<evidence type="ECO:0000256" key="11">
    <source>
        <dbReference type="RuleBase" id="RU004136"/>
    </source>
</evidence>
<dbReference type="GO" id="GO:0051301">
    <property type="term" value="P:cell division"/>
    <property type="evidence" value="ECO:0007669"/>
    <property type="project" value="UniProtKB-KW"/>
</dbReference>
<feature type="domain" description="Mur ligase central" evidence="14">
    <location>
        <begin position="111"/>
        <end position="300"/>
    </location>
</feature>
<dbReference type="InterPro" id="IPR005863">
    <property type="entry name" value="UDP-N-AcMur_synth"/>
</dbReference>
<dbReference type="NCBIfam" id="TIGR01143">
    <property type="entry name" value="murF"/>
    <property type="match status" value="1"/>
</dbReference>
<dbReference type="GO" id="GO:0008766">
    <property type="term" value="F:UDP-N-acetylmuramoylalanyl-D-glutamyl-2,6-diaminopimelate-D-alanyl-D-alanine ligase activity"/>
    <property type="evidence" value="ECO:0007669"/>
    <property type="project" value="RHEA"/>
</dbReference>
<gene>
    <name evidence="10" type="primary">murF</name>
    <name evidence="15" type="ORF">EIC27_01350</name>
</gene>
<dbReference type="GO" id="GO:0071555">
    <property type="term" value="P:cell wall organization"/>
    <property type="evidence" value="ECO:0007669"/>
    <property type="project" value="UniProtKB-KW"/>
</dbReference>
<evidence type="ECO:0000256" key="4">
    <source>
        <dbReference type="ARBA" id="ARBA00022741"/>
    </source>
</evidence>
<evidence type="ECO:0000256" key="9">
    <source>
        <dbReference type="ARBA" id="ARBA00023316"/>
    </source>
</evidence>